<feature type="region of interest" description="Disordered" evidence="1">
    <location>
        <begin position="772"/>
        <end position="808"/>
    </location>
</feature>
<dbReference type="KEGG" id="loi:92362784"/>
<feature type="region of interest" description="Disordered" evidence="1">
    <location>
        <begin position="231"/>
        <end position="256"/>
    </location>
</feature>
<name>A0A836KNF8_9TRYP</name>
<feature type="region of interest" description="Disordered" evidence="1">
    <location>
        <begin position="141"/>
        <end position="190"/>
    </location>
</feature>
<comment type="caution">
    <text evidence="2">The sequence shown here is derived from an EMBL/GenBank/DDBJ whole genome shotgun (WGS) entry which is preliminary data.</text>
</comment>
<dbReference type="InterPro" id="IPR011333">
    <property type="entry name" value="SKP1/BTB/POZ_sf"/>
</dbReference>
<feature type="compositionally biased region" description="Low complexity" evidence="1">
    <location>
        <begin position="1217"/>
        <end position="1230"/>
    </location>
</feature>
<evidence type="ECO:0008006" key="4">
    <source>
        <dbReference type="Google" id="ProtNLM"/>
    </source>
</evidence>
<feature type="region of interest" description="Disordered" evidence="1">
    <location>
        <begin position="1"/>
        <end position="23"/>
    </location>
</feature>
<sequence>MQLSAFTTASLPPPPSAASPSLLSRAHTTATALASTSLPSTTGSTAAYCSTAHSCILTDADHGTPGSVLGGAHDANASHPASAVVPAEDAGAAPLVLHLRAAATSRKAPRLLRRHAMTPMRLAAGDFMLCEQPEHLAAPSALAETSMSTASATSTPTSDDGPPASCFATTPPPTPPPPPPPPEPQQRELRKPWCIRRSGVPYIEQMRQRCRTATALTQQRLVTPQCSSRVSCASASSPSRPAAVVMPRPRGSLSAPLSPASYRGVGCSGHAPMLGLHLPVESLSTELLQLHWSRQGRTPATTGASSDADDRRSPGLSGGGLLETAGGGQDEESDSSVPTPQVVLSEPHEHTDDHDRGMDADDGALHRVVLPTQPRGPASASLSVNKDAPASLVASADRRVLAHSMIEPARHTHNQSFSHSLYSGDRSPSRTCRKRRPEVGSFYWAEHVFLSHPLSRSPAAAAEGALRPAGDRSAPAAVATAPYAPPSREGGVPSPSLLPWRPMSQTQSYLLSPSSAVGTAAAPLPSSVRPGSSPTLQQQQQQQQQQHTPLLPVSPTTPGASSPSSNTDATAGVTAAGGSKLSALPLVFTAMEPTYADMSFSSDGVHSFREARQISLPSSASSTSSHLSHSDNRGDSLARALMFQQHPFSTSSVVAFAPATWLPSFRTTSPRGGAGDANNRIAEADSAAAAPRAAANTAVVDSDPQHCAHNRHSHLPDGEAMAAVAVASEEVTPPRSSVLQRQQRPPLLLDSAEVRRRPDEQSLLAYLPAASPICETPPHRQQRPPAERHCPAEDAHARHPESRAGRTVKATTEVMPIPSADSAVLLVVPGGVSSVPAAAIAAITSFSADAPSWGNGAPADAALALIEDVEESSSKEGRLLTGVRRMSGSGGDPGSAEYAAEQVITYFPVHKAIVAQRSAYFAALLGQDSGCGPYVRSTPEEYVDLADLSAVTTAVAPSEGHLCRAGGAGGTCPMTTKSLRVSRRLANPSRDSATVKRTFNTLHDTEGAHSTATTDLQRVPVYCIPTPATVAGFRAEHSCARPGRDGACSCISTGDSAAAVTPPTLSQACVTQLIHYLYTGVLPIFHQLPERTGVSEREPAAAVSITQQPDSLRNHIANEYAALLWIGLYTDLSSLTSSMLKLLWQVLALSRDVWPYWTAAAHWGVPEMQSICEAWIGQHLCAILRAPATQGQWRGLRLDQVRLLVRLRKEALEAEARAAPASPAGSDAPPRNVPGHTASAGHTAVESSASHPIATMPSFLWEQMNNDDTASRTGGSGAVGEGTAEQHHEQLPLRPSVSSVAAMRYPGEVLVCEQLHPLRLRGGASGSGVGASGLSSSHFGAAQVSPADHHRLAPVHEGTPDLSRDAAGSLPLPTLEPQPAFAFSTPPPALDSVSFPAATAAAASDLLSRQSSRARASLFPLNASAALQDFRSISGCPAALGAATTMATGGGPSSAALIFDDWSDMNDAQTAEGSDDTAAIAAGAHGHRAVLERGGASGVVIRSTSLTARVAAPAATSTAVVVGTKRACRDAAVLRSAASGVGTFAQSGTPACADAAALRIELHRPRLTTRGFHDFTSDARAELRGPSPGLHVAHSPIISADAYYTTPRWVVTQPAMQLLADGAWKVGDCGRLYTAETREELEQLQAYWYHAEWEQQQQQP</sequence>
<reference evidence="3" key="2">
    <citation type="journal article" date="2021" name="Sci. Data">
        <title>Chromosome-scale genome sequencing, assembly and annotation of six genomes from subfamily Leishmaniinae.</title>
        <authorList>
            <person name="Almutairi H."/>
            <person name="Urbaniak M.D."/>
            <person name="Bates M.D."/>
            <person name="Jariyapan N."/>
            <person name="Kwakye-Nuako G."/>
            <person name="Thomaz Soccol V."/>
            <person name="Al-Salem W.S."/>
            <person name="Dillon R.J."/>
            <person name="Bates P.A."/>
            <person name="Gatherer D."/>
        </authorList>
    </citation>
    <scope>NUCLEOTIDE SEQUENCE [LARGE SCALE GENOMIC DNA]</scope>
</reference>
<feature type="region of interest" description="Disordered" evidence="1">
    <location>
        <begin position="1266"/>
        <end position="1293"/>
    </location>
</feature>
<dbReference type="Proteomes" id="UP000674143">
    <property type="component" value="Unassembled WGS sequence"/>
</dbReference>
<feature type="compositionally biased region" description="Gly residues" evidence="1">
    <location>
        <begin position="316"/>
        <end position="328"/>
    </location>
</feature>
<feature type="compositionally biased region" description="Low complexity" evidence="1">
    <location>
        <begin position="231"/>
        <end position="244"/>
    </location>
</feature>
<feature type="region of interest" description="Disordered" evidence="1">
    <location>
        <begin position="294"/>
        <end position="341"/>
    </location>
</feature>
<dbReference type="EMBL" id="JAFHLR010000017">
    <property type="protein sequence ID" value="KAG5481864.1"/>
    <property type="molecule type" value="Genomic_DNA"/>
</dbReference>
<dbReference type="RefSeq" id="XP_067064224.1">
    <property type="nucleotide sequence ID" value="XM_067208850.1"/>
</dbReference>
<feature type="compositionally biased region" description="Polar residues" evidence="1">
    <location>
        <begin position="503"/>
        <end position="517"/>
    </location>
</feature>
<proteinExistence type="predicted"/>
<feature type="compositionally biased region" description="Low complexity" evidence="1">
    <location>
        <begin position="141"/>
        <end position="165"/>
    </location>
</feature>
<feature type="compositionally biased region" description="Low complexity" evidence="1">
    <location>
        <begin position="537"/>
        <end position="546"/>
    </location>
</feature>
<reference evidence="3" key="1">
    <citation type="journal article" date="2021" name="Microbiol. Resour. Announc.">
        <title>LGAAP: Leishmaniinae Genome Assembly and Annotation Pipeline.</title>
        <authorList>
            <person name="Almutairi H."/>
            <person name="Urbaniak M.D."/>
            <person name="Bates M.D."/>
            <person name="Jariyapan N."/>
            <person name="Kwakye-Nuako G."/>
            <person name="Thomaz-Soccol V."/>
            <person name="Al-Salem W.S."/>
            <person name="Dillon R.J."/>
            <person name="Bates P.A."/>
            <person name="Gatherer D."/>
        </authorList>
    </citation>
    <scope>NUCLEOTIDE SEQUENCE [LARGE SCALE GENOMIC DNA]</scope>
</reference>
<feature type="region of interest" description="Disordered" evidence="1">
    <location>
        <begin position="1215"/>
        <end position="1250"/>
    </location>
</feature>
<evidence type="ECO:0000256" key="1">
    <source>
        <dbReference type="SAM" id="MobiDB-lite"/>
    </source>
</evidence>
<protein>
    <recommendedName>
        <fullName evidence="4">BTB domain-containing protein</fullName>
    </recommendedName>
</protein>
<accession>A0A836KNF8</accession>
<feature type="compositionally biased region" description="Basic and acidic residues" evidence="1">
    <location>
        <begin position="785"/>
        <end position="804"/>
    </location>
</feature>
<dbReference type="GeneID" id="92362784"/>
<feature type="compositionally biased region" description="Low complexity" evidence="1">
    <location>
        <begin position="554"/>
        <end position="573"/>
    </location>
</feature>
<feature type="compositionally biased region" description="Pro residues" evidence="1">
    <location>
        <begin position="170"/>
        <end position="184"/>
    </location>
</feature>
<gene>
    <name evidence="2" type="ORF">LSCM4_06941</name>
</gene>
<feature type="compositionally biased region" description="Polar residues" evidence="1">
    <location>
        <begin position="295"/>
        <end position="305"/>
    </location>
</feature>
<evidence type="ECO:0000313" key="3">
    <source>
        <dbReference type="Proteomes" id="UP000674143"/>
    </source>
</evidence>
<organism evidence="2 3">
    <name type="scientific">Leishmania orientalis</name>
    <dbReference type="NCBI Taxonomy" id="2249476"/>
    <lineage>
        <taxon>Eukaryota</taxon>
        <taxon>Discoba</taxon>
        <taxon>Euglenozoa</taxon>
        <taxon>Kinetoplastea</taxon>
        <taxon>Metakinetoplastina</taxon>
        <taxon>Trypanosomatida</taxon>
        <taxon>Trypanosomatidae</taxon>
        <taxon>Leishmaniinae</taxon>
        <taxon>Leishmania</taxon>
    </lineage>
</organism>
<evidence type="ECO:0000313" key="2">
    <source>
        <dbReference type="EMBL" id="KAG5481864.1"/>
    </source>
</evidence>
<keyword evidence="3" id="KW-1185">Reference proteome</keyword>
<feature type="region of interest" description="Disordered" evidence="1">
    <location>
        <begin position="462"/>
        <end position="573"/>
    </location>
</feature>
<feature type="compositionally biased region" description="Low complexity" evidence="1">
    <location>
        <begin position="462"/>
        <end position="482"/>
    </location>
</feature>
<dbReference type="Gene3D" id="3.30.710.10">
    <property type="entry name" value="Potassium Channel Kv1.1, Chain A"/>
    <property type="match status" value="1"/>
</dbReference>